<dbReference type="AlphaFoldDB" id="A0ABD1W6H7"/>
<organism evidence="1 2">
    <name type="scientific">Forsythia ovata</name>
    <dbReference type="NCBI Taxonomy" id="205694"/>
    <lineage>
        <taxon>Eukaryota</taxon>
        <taxon>Viridiplantae</taxon>
        <taxon>Streptophyta</taxon>
        <taxon>Embryophyta</taxon>
        <taxon>Tracheophyta</taxon>
        <taxon>Spermatophyta</taxon>
        <taxon>Magnoliopsida</taxon>
        <taxon>eudicotyledons</taxon>
        <taxon>Gunneridae</taxon>
        <taxon>Pentapetalae</taxon>
        <taxon>asterids</taxon>
        <taxon>lamiids</taxon>
        <taxon>Lamiales</taxon>
        <taxon>Oleaceae</taxon>
        <taxon>Forsythieae</taxon>
        <taxon>Forsythia</taxon>
    </lineage>
</organism>
<evidence type="ECO:0000313" key="1">
    <source>
        <dbReference type="EMBL" id="KAL2545264.1"/>
    </source>
</evidence>
<keyword evidence="2" id="KW-1185">Reference proteome</keyword>
<sequence length="115" mass="13299">MAWHTNALLCHFSCMLRLQHRQSISTNSWPFSWKTGWTVKVVVGEKFLSQNCSEKPNKISKFDTDGLRAIGNPAEYFLQCSAQALMEQTSLNKEKEQVEPQQVSMVGKYNFRLRK</sequence>
<reference evidence="2" key="1">
    <citation type="submission" date="2024-07" db="EMBL/GenBank/DDBJ databases">
        <title>Two chromosome-level genome assemblies of Korean endemic species Abeliophyllum distichum and Forsythia ovata (Oleaceae).</title>
        <authorList>
            <person name="Jang H."/>
        </authorList>
    </citation>
    <scope>NUCLEOTIDE SEQUENCE [LARGE SCALE GENOMIC DNA]</scope>
</reference>
<name>A0ABD1W6H7_9LAMI</name>
<evidence type="ECO:0000313" key="2">
    <source>
        <dbReference type="Proteomes" id="UP001604277"/>
    </source>
</evidence>
<proteinExistence type="predicted"/>
<accession>A0ABD1W6H7</accession>
<dbReference type="EMBL" id="JBFOLJ010000004">
    <property type="protein sequence ID" value="KAL2545264.1"/>
    <property type="molecule type" value="Genomic_DNA"/>
</dbReference>
<dbReference type="Proteomes" id="UP001604277">
    <property type="component" value="Unassembled WGS sequence"/>
</dbReference>
<gene>
    <name evidence="1" type="ORF">Fot_14497</name>
</gene>
<protein>
    <submittedName>
        <fullName evidence="1">Uncharacterized protein</fullName>
    </submittedName>
</protein>
<comment type="caution">
    <text evidence="1">The sequence shown here is derived from an EMBL/GenBank/DDBJ whole genome shotgun (WGS) entry which is preliminary data.</text>
</comment>